<comment type="caution">
    <text evidence="2">The sequence shown here is derived from an EMBL/GenBank/DDBJ whole genome shotgun (WGS) entry which is preliminary data.</text>
</comment>
<reference evidence="2 3" key="1">
    <citation type="journal article" date="2019" name="Genome Biol. Evol.">
        <title>Whole-Genome Sequencing of the Giant Devil Catfish, Bagarius yarrelli.</title>
        <authorList>
            <person name="Jiang W."/>
            <person name="Lv Y."/>
            <person name="Cheng L."/>
            <person name="Yang K."/>
            <person name="Chao B."/>
            <person name="Wang X."/>
            <person name="Li Y."/>
            <person name="Pan X."/>
            <person name="You X."/>
            <person name="Zhang Y."/>
            <person name="Yang J."/>
            <person name="Li J."/>
            <person name="Zhang X."/>
            <person name="Liu S."/>
            <person name="Sun C."/>
            <person name="Yang J."/>
            <person name="Shi Q."/>
        </authorList>
    </citation>
    <scope>NUCLEOTIDE SEQUENCE [LARGE SCALE GENOMIC DNA]</scope>
    <source>
        <strain evidence="2">JWS20170419001</strain>
        <tissue evidence="2">Muscle</tissue>
    </source>
</reference>
<evidence type="ECO:0000313" key="2">
    <source>
        <dbReference type="EMBL" id="TSO67468.1"/>
    </source>
</evidence>
<gene>
    <name evidence="2" type="ORF">Baya_10195</name>
</gene>
<organism evidence="2 3">
    <name type="scientific">Bagarius yarrelli</name>
    <name type="common">Goonch</name>
    <name type="synonym">Bagrus yarrelli</name>
    <dbReference type="NCBI Taxonomy" id="175774"/>
    <lineage>
        <taxon>Eukaryota</taxon>
        <taxon>Metazoa</taxon>
        <taxon>Chordata</taxon>
        <taxon>Craniata</taxon>
        <taxon>Vertebrata</taxon>
        <taxon>Euteleostomi</taxon>
        <taxon>Actinopterygii</taxon>
        <taxon>Neopterygii</taxon>
        <taxon>Teleostei</taxon>
        <taxon>Ostariophysi</taxon>
        <taxon>Siluriformes</taxon>
        <taxon>Sisoridae</taxon>
        <taxon>Sisorinae</taxon>
        <taxon>Bagarius</taxon>
    </lineage>
</organism>
<protein>
    <submittedName>
        <fullName evidence="2">Uncharacterized protein</fullName>
    </submittedName>
</protein>
<evidence type="ECO:0000313" key="3">
    <source>
        <dbReference type="Proteomes" id="UP000319801"/>
    </source>
</evidence>
<feature type="region of interest" description="Disordered" evidence="1">
    <location>
        <begin position="89"/>
        <end position="113"/>
    </location>
</feature>
<proteinExistence type="predicted"/>
<name>A0A556UFB8_BAGYA</name>
<evidence type="ECO:0000256" key="1">
    <source>
        <dbReference type="SAM" id="MobiDB-lite"/>
    </source>
</evidence>
<dbReference type="AlphaFoldDB" id="A0A556UFB8"/>
<keyword evidence="3" id="KW-1185">Reference proteome</keyword>
<dbReference type="EMBL" id="VCAZ01000069">
    <property type="protein sequence ID" value="TSO67468.1"/>
    <property type="molecule type" value="Genomic_DNA"/>
</dbReference>
<dbReference type="Proteomes" id="UP000319801">
    <property type="component" value="Unassembled WGS sequence"/>
</dbReference>
<sequence>MTDAGAEHVNTDKDEGEDNRALSIKRIRMELDRASAAAAEQAGCVVSQYERRRGNNASVSSSSSRYLSLGHSGLVRSSVTLTNSTCCHKPSQPYGKNWNCTATQEETRPQAGD</sequence>
<feature type="region of interest" description="Disordered" evidence="1">
    <location>
        <begin position="1"/>
        <end position="20"/>
    </location>
</feature>
<feature type="compositionally biased region" description="Basic and acidic residues" evidence="1">
    <location>
        <begin position="1"/>
        <end position="13"/>
    </location>
</feature>
<accession>A0A556UFB8</accession>